<proteinExistence type="predicted"/>
<dbReference type="AlphaFoldDB" id="A0A841U246"/>
<dbReference type="CDD" id="cd17535">
    <property type="entry name" value="REC_NarL-like"/>
    <property type="match status" value="1"/>
</dbReference>
<dbReference type="CDD" id="cd06170">
    <property type="entry name" value="LuxR_C_like"/>
    <property type="match status" value="1"/>
</dbReference>
<dbReference type="PROSITE" id="PS50110">
    <property type="entry name" value="RESPONSE_REGULATORY"/>
    <property type="match status" value="1"/>
</dbReference>
<dbReference type="SUPFAM" id="SSF52172">
    <property type="entry name" value="CheY-like"/>
    <property type="match status" value="1"/>
</dbReference>
<dbReference type="PANTHER" id="PTHR43214">
    <property type="entry name" value="TWO-COMPONENT RESPONSE REGULATOR"/>
    <property type="match status" value="1"/>
</dbReference>
<name>A0A841U246_9BACL</name>
<dbReference type="SMART" id="SM00421">
    <property type="entry name" value="HTH_LUXR"/>
    <property type="match status" value="1"/>
</dbReference>
<comment type="caution">
    <text evidence="8">The sequence shown here is derived from an EMBL/GenBank/DDBJ whole genome shotgun (WGS) entry which is preliminary data.</text>
</comment>
<feature type="domain" description="HTH luxR-type" evidence="6">
    <location>
        <begin position="153"/>
        <end position="218"/>
    </location>
</feature>
<keyword evidence="2" id="KW-0805">Transcription regulation</keyword>
<keyword evidence="3" id="KW-0238">DNA-binding</keyword>
<dbReference type="SUPFAM" id="SSF46894">
    <property type="entry name" value="C-terminal effector domain of the bipartite response regulators"/>
    <property type="match status" value="1"/>
</dbReference>
<dbReference type="InterPro" id="IPR000792">
    <property type="entry name" value="Tscrpt_reg_LuxR_C"/>
</dbReference>
<accession>A0A841U246</accession>
<dbReference type="Proteomes" id="UP000553776">
    <property type="component" value="Unassembled WGS sequence"/>
</dbReference>
<dbReference type="Pfam" id="PF00196">
    <property type="entry name" value="GerE"/>
    <property type="match status" value="1"/>
</dbReference>
<dbReference type="InterPro" id="IPR016032">
    <property type="entry name" value="Sig_transdc_resp-reg_C-effctor"/>
</dbReference>
<evidence type="ECO:0000256" key="2">
    <source>
        <dbReference type="ARBA" id="ARBA00023015"/>
    </source>
</evidence>
<dbReference type="GO" id="GO:0003677">
    <property type="term" value="F:DNA binding"/>
    <property type="evidence" value="ECO:0007669"/>
    <property type="project" value="UniProtKB-KW"/>
</dbReference>
<dbReference type="GO" id="GO:0000160">
    <property type="term" value="P:phosphorelay signal transduction system"/>
    <property type="evidence" value="ECO:0007669"/>
    <property type="project" value="InterPro"/>
</dbReference>
<dbReference type="PROSITE" id="PS50043">
    <property type="entry name" value="HTH_LUXR_2"/>
    <property type="match status" value="1"/>
</dbReference>
<dbReference type="SMART" id="SM00448">
    <property type="entry name" value="REC"/>
    <property type="match status" value="1"/>
</dbReference>
<dbReference type="Gene3D" id="3.40.50.2300">
    <property type="match status" value="1"/>
</dbReference>
<evidence type="ECO:0000259" key="6">
    <source>
        <dbReference type="PROSITE" id="PS50043"/>
    </source>
</evidence>
<feature type="domain" description="Response regulatory" evidence="7">
    <location>
        <begin position="11"/>
        <end position="127"/>
    </location>
</feature>
<feature type="modified residue" description="4-aspartylphosphate" evidence="5">
    <location>
        <position position="62"/>
    </location>
</feature>
<gene>
    <name evidence="8" type="ORF">H7B90_24770</name>
</gene>
<dbReference type="RefSeq" id="WP_185138582.1">
    <property type="nucleotide sequence ID" value="NZ_JACJVR010000098.1"/>
</dbReference>
<keyword evidence="9" id="KW-1185">Reference proteome</keyword>
<dbReference type="GO" id="GO:0006355">
    <property type="term" value="P:regulation of DNA-templated transcription"/>
    <property type="evidence" value="ECO:0007669"/>
    <property type="project" value="InterPro"/>
</dbReference>
<dbReference type="EMBL" id="JACJVR010000098">
    <property type="protein sequence ID" value="MBB6694615.1"/>
    <property type="molecule type" value="Genomic_DNA"/>
</dbReference>
<keyword evidence="4" id="KW-0804">Transcription</keyword>
<evidence type="ECO:0000313" key="9">
    <source>
        <dbReference type="Proteomes" id="UP000553776"/>
    </source>
</evidence>
<reference evidence="8 9" key="1">
    <citation type="submission" date="2020-08" db="EMBL/GenBank/DDBJ databases">
        <title>Cohnella phylogeny.</title>
        <authorList>
            <person name="Dunlap C."/>
        </authorList>
    </citation>
    <scope>NUCLEOTIDE SEQUENCE [LARGE SCALE GENOMIC DNA]</scope>
    <source>
        <strain evidence="8 9">DSM 25239</strain>
    </source>
</reference>
<evidence type="ECO:0000256" key="1">
    <source>
        <dbReference type="ARBA" id="ARBA00022553"/>
    </source>
</evidence>
<evidence type="ECO:0000313" key="8">
    <source>
        <dbReference type="EMBL" id="MBB6694615.1"/>
    </source>
</evidence>
<evidence type="ECO:0000256" key="5">
    <source>
        <dbReference type="PROSITE-ProRule" id="PRU00169"/>
    </source>
</evidence>
<dbReference type="InterPro" id="IPR011006">
    <property type="entry name" value="CheY-like_superfamily"/>
</dbReference>
<dbReference type="PANTHER" id="PTHR43214:SF43">
    <property type="entry name" value="TWO-COMPONENT RESPONSE REGULATOR"/>
    <property type="match status" value="1"/>
</dbReference>
<dbReference type="InterPro" id="IPR058245">
    <property type="entry name" value="NreC/VraR/RcsB-like_REC"/>
</dbReference>
<evidence type="ECO:0000256" key="3">
    <source>
        <dbReference type="ARBA" id="ARBA00023125"/>
    </source>
</evidence>
<organism evidence="8 9">
    <name type="scientific">Cohnella xylanilytica</name>
    <dbReference type="NCBI Taxonomy" id="557555"/>
    <lineage>
        <taxon>Bacteria</taxon>
        <taxon>Bacillati</taxon>
        <taxon>Bacillota</taxon>
        <taxon>Bacilli</taxon>
        <taxon>Bacillales</taxon>
        <taxon>Paenibacillaceae</taxon>
        <taxon>Cohnella</taxon>
    </lineage>
</organism>
<dbReference type="InterPro" id="IPR001789">
    <property type="entry name" value="Sig_transdc_resp-reg_receiver"/>
</dbReference>
<protein>
    <submittedName>
        <fullName evidence="8">Response regulator transcription factor</fullName>
    </submittedName>
</protein>
<dbReference type="PRINTS" id="PR00038">
    <property type="entry name" value="HTHLUXR"/>
</dbReference>
<evidence type="ECO:0000259" key="7">
    <source>
        <dbReference type="PROSITE" id="PS50110"/>
    </source>
</evidence>
<sequence length="225" mass="24721">MPLGNESDNKRLLIVEDHPMFRDGLAAVLRPLPGIELAGLARDGEEAVRLAGELKPDLVLMDIHLPGINGIEATRRIVSQRPETRVLVLTMFDDDQSVFAAMRAGARGYLLKEATPAEIVRAIDAVGQGEAIFSPSIARRMMFYFETLQPKADPDAFPELTEREREILGWIAKGMNNSEIAKQLGIAQKTMRNYVSIILSKLQAADRAQAIVMAREAGLGGRDLS</sequence>
<evidence type="ECO:0000256" key="4">
    <source>
        <dbReference type="ARBA" id="ARBA00023163"/>
    </source>
</evidence>
<dbReference type="Pfam" id="PF00072">
    <property type="entry name" value="Response_reg"/>
    <property type="match status" value="1"/>
</dbReference>
<dbReference type="InterPro" id="IPR039420">
    <property type="entry name" value="WalR-like"/>
</dbReference>
<keyword evidence="1 5" id="KW-0597">Phosphoprotein</keyword>